<dbReference type="AlphaFoldDB" id="A0A2A2T4R2"/>
<sequence>MTALARLAAMRRPLDWRIGAYAAICGAPCRPLETRPVARLQYLAGYIAGQQMAALDYYLEAQP</sequence>
<protein>
    <submittedName>
        <fullName evidence="1">Uncharacterized protein</fullName>
    </submittedName>
</protein>
<reference evidence="1 2" key="1">
    <citation type="submission" date="2017-08" db="EMBL/GenBank/DDBJ databases">
        <title>WGS of Clinical strains of the CDC Group NO-1 linked to zoonotic infections in humans.</title>
        <authorList>
            <person name="Bernier A.-M."/>
            <person name="Bernard K."/>
        </authorList>
    </citation>
    <scope>NUCLEOTIDE SEQUENCE [LARGE SCALE GENOMIC DNA]</scope>
    <source>
        <strain evidence="1 2">NML91-0035</strain>
    </source>
</reference>
<evidence type="ECO:0000313" key="1">
    <source>
        <dbReference type="EMBL" id="PAX16499.1"/>
    </source>
</evidence>
<proteinExistence type="predicted"/>
<organism evidence="1 2">
    <name type="scientific">Vandammella animalimorsus</name>
    <dbReference type="NCBI Taxonomy" id="2029117"/>
    <lineage>
        <taxon>Bacteria</taxon>
        <taxon>Pseudomonadati</taxon>
        <taxon>Pseudomonadota</taxon>
        <taxon>Betaproteobacteria</taxon>
        <taxon>Burkholderiales</taxon>
        <taxon>Comamonadaceae</taxon>
        <taxon>Vandammella</taxon>
    </lineage>
</organism>
<evidence type="ECO:0000313" key="2">
    <source>
        <dbReference type="Proteomes" id="UP000217780"/>
    </source>
</evidence>
<dbReference type="GeneID" id="93874816"/>
<accession>A0A2A2T4R2</accession>
<dbReference type="EMBL" id="NTBI01000007">
    <property type="protein sequence ID" value="PAX16499.1"/>
    <property type="molecule type" value="Genomic_DNA"/>
</dbReference>
<gene>
    <name evidence="1" type="ORF">CLI92_09220</name>
</gene>
<dbReference type="Proteomes" id="UP000217780">
    <property type="component" value="Unassembled WGS sequence"/>
</dbReference>
<dbReference type="RefSeq" id="WP_095995894.1">
    <property type="nucleotide sequence ID" value="NZ_NSJC01000009.1"/>
</dbReference>
<comment type="caution">
    <text evidence="1">The sequence shown here is derived from an EMBL/GenBank/DDBJ whole genome shotgun (WGS) entry which is preliminary data.</text>
</comment>
<name>A0A2A2T4R2_9BURK</name>